<protein>
    <submittedName>
        <fullName evidence="1">Uncharacterized protein</fullName>
    </submittedName>
</protein>
<proteinExistence type="predicted"/>
<accession>A0A2H0R408</accession>
<organism evidence="1 2">
    <name type="scientific">Candidatus Yanofskybacteria bacterium CG10_big_fil_rev_8_21_14_0_10_46_23</name>
    <dbReference type="NCBI Taxonomy" id="1975098"/>
    <lineage>
        <taxon>Bacteria</taxon>
        <taxon>Candidatus Yanofskyibacteriota</taxon>
    </lineage>
</organism>
<dbReference type="AlphaFoldDB" id="A0A2H0R408"/>
<evidence type="ECO:0000313" key="2">
    <source>
        <dbReference type="Proteomes" id="UP000230232"/>
    </source>
</evidence>
<dbReference type="Proteomes" id="UP000230232">
    <property type="component" value="Unassembled WGS sequence"/>
</dbReference>
<gene>
    <name evidence="1" type="ORF">COV31_02480</name>
</gene>
<reference evidence="1 2" key="1">
    <citation type="submission" date="2017-09" db="EMBL/GenBank/DDBJ databases">
        <title>Depth-based differentiation of microbial function through sediment-hosted aquifers and enrichment of novel symbionts in the deep terrestrial subsurface.</title>
        <authorList>
            <person name="Probst A.J."/>
            <person name="Ladd B."/>
            <person name="Jarett J.K."/>
            <person name="Geller-Mcgrath D.E."/>
            <person name="Sieber C.M."/>
            <person name="Emerson J.B."/>
            <person name="Anantharaman K."/>
            <person name="Thomas B.C."/>
            <person name="Malmstrom R."/>
            <person name="Stieglmeier M."/>
            <person name="Klingl A."/>
            <person name="Woyke T."/>
            <person name="Ryan C.M."/>
            <person name="Banfield J.F."/>
        </authorList>
    </citation>
    <scope>NUCLEOTIDE SEQUENCE [LARGE SCALE GENOMIC DNA]</scope>
    <source>
        <strain evidence="1">CG10_big_fil_rev_8_21_14_0_10_46_23</strain>
    </source>
</reference>
<evidence type="ECO:0000313" key="1">
    <source>
        <dbReference type="EMBL" id="PIR41247.1"/>
    </source>
</evidence>
<name>A0A2H0R408_9BACT</name>
<sequence>MTPVCYQNCPEEPIFELHFENGACVFACVEHAVGAIVARPASEINRQSSPRVVAFKGIDSGLWLAERKRALERGLRLLPLYTPGKGLLLPKGS</sequence>
<dbReference type="EMBL" id="PCXO01000010">
    <property type="protein sequence ID" value="PIR41247.1"/>
    <property type="molecule type" value="Genomic_DNA"/>
</dbReference>
<comment type="caution">
    <text evidence="1">The sequence shown here is derived from an EMBL/GenBank/DDBJ whole genome shotgun (WGS) entry which is preliminary data.</text>
</comment>